<evidence type="ECO:0000256" key="6">
    <source>
        <dbReference type="ARBA" id="ARBA00023082"/>
    </source>
</evidence>
<dbReference type="AlphaFoldDB" id="A0A0R2X8M3"/>
<keyword evidence="2" id="KW-0240">DNA-directed RNA polymerase</keyword>
<gene>
    <name evidence="11" type="ORF">ABS32_04450</name>
</gene>
<feature type="non-terminal residue" evidence="11">
    <location>
        <position position="1"/>
    </location>
</feature>
<dbReference type="PROSITE" id="PS50044">
    <property type="entry name" value="SIGMA54_3"/>
    <property type="match status" value="1"/>
</dbReference>
<evidence type="ECO:0000313" key="12">
    <source>
        <dbReference type="Proteomes" id="UP000051557"/>
    </source>
</evidence>
<dbReference type="NCBIfam" id="TIGR02395">
    <property type="entry name" value="rpoN_sigma"/>
    <property type="match status" value="1"/>
</dbReference>
<protein>
    <recommendedName>
        <fullName evidence="13">RNA polymerase sigma-54 factor</fullName>
    </recommendedName>
</protein>
<dbReference type="InterPro" id="IPR007046">
    <property type="entry name" value="RNA_pol_sigma_54_core-bd"/>
</dbReference>
<dbReference type="InterPro" id="IPR038709">
    <property type="entry name" value="RpoN_core-bd_sf"/>
</dbReference>
<keyword evidence="5" id="KW-0805">Transcription regulation</keyword>
<sequence length="369" mass="40555">PRQAFVESRVHPESLTDHLTSQLTLTQVEPAIQAAASEIIGNLDEHGFLQADLSEIAAATHTTPAQVDQALALVQSFHPPGIAARTLPEALLLQLQSQGQEDTLKAQIVRDHFNLLGKRKFAEIATALSAPLESVQSAAEAIARLSPRPGSAFAPDRPDLVVRPEATFVRDGHRWLPQIEGDLLPRLRISDTYKDLLGDGSADEHTRSYLKERIRSARFLLQSLERRQETLQKLLEVIALRQADYFSDGPSALHPLTMSEVAQTIGVHETTIGRAVANKYVRTPHGIVPLRFFFATALGGQSDAGPAVANTQAKQLLAEIVGRESAEKPYSDAALEEMLRERGIPVARRTISKYRAELGILPTHLRRRS</sequence>
<evidence type="ECO:0000259" key="9">
    <source>
        <dbReference type="Pfam" id="PF04552"/>
    </source>
</evidence>
<dbReference type="GO" id="GO:0016987">
    <property type="term" value="F:sigma factor activity"/>
    <property type="evidence" value="ECO:0007669"/>
    <property type="project" value="UniProtKB-KW"/>
</dbReference>
<dbReference type="Pfam" id="PF04552">
    <property type="entry name" value="Sigma54_DBD"/>
    <property type="match status" value="1"/>
</dbReference>
<feature type="domain" description="RNA polymerase sigma factor 54 core-binding" evidence="10">
    <location>
        <begin position="10"/>
        <end position="193"/>
    </location>
</feature>
<evidence type="ECO:0000259" key="10">
    <source>
        <dbReference type="Pfam" id="PF04963"/>
    </source>
</evidence>
<keyword evidence="7" id="KW-0238">DNA-binding</keyword>
<dbReference type="GO" id="GO:0003677">
    <property type="term" value="F:DNA binding"/>
    <property type="evidence" value="ECO:0007669"/>
    <property type="project" value="UniProtKB-KW"/>
</dbReference>
<evidence type="ECO:0000256" key="1">
    <source>
        <dbReference type="ARBA" id="ARBA00008798"/>
    </source>
</evidence>
<accession>A0A0R2X8M3</accession>
<reference evidence="11 12" key="1">
    <citation type="submission" date="2015-10" db="EMBL/GenBank/DDBJ databases">
        <title>Metagenome-Assembled Genomes uncover a global brackish microbiome.</title>
        <authorList>
            <person name="Hugerth L.W."/>
            <person name="Larsson J."/>
            <person name="Alneberg J."/>
            <person name="Lindh M.V."/>
            <person name="Legrand C."/>
            <person name="Pinhassi J."/>
            <person name="Andersson A.F."/>
        </authorList>
    </citation>
    <scope>NUCLEOTIDE SEQUENCE [LARGE SCALE GENOMIC DNA]</scope>
    <source>
        <strain evidence="11">BACL9 MAG-120820-bin42</strain>
    </source>
</reference>
<proteinExistence type="inferred from homology"/>
<keyword evidence="3" id="KW-0808">Transferase</keyword>
<dbReference type="InterPro" id="IPR000394">
    <property type="entry name" value="RNA_pol_sigma_54"/>
</dbReference>
<comment type="similarity">
    <text evidence="1">Belongs to the sigma-54 factor family.</text>
</comment>
<dbReference type="InterPro" id="IPR007634">
    <property type="entry name" value="RNA_pol_sigma_54_DNA-bd"/>
</dbReference>
<evidence type="ECO:0000256" key="8">
    <source>
        <dbReference type="ARBA" id="ARBA00023163"/>
    </source>
</evidence>
<dbReference type="GO" id="GO:0006352">
    <property type="term" value="P:DNA-templated transcription initiation"/>
    <property type="evidence" value="ECO:0007669"/>
    <property type="project" value="InterPro"/>
</dbReference>
<keyword evidence="8" id="KW-0804">Transcription</keyword>
<evidence type="ECO:0000256" key="5">
    <source>
        <dbReference type="ARBA" id="ARBA00023015"/>
    </source>
</evidence>
<dbReference type="Proteomes" id="UP000051557">
    <property type="component" value="Unassembled WGS sequence"/>
</dbReference>
<dbReference type="PRINTS" id="PR00045">
    <property type="entry name" value="SIGMA54FCT"/>
</dbReference>
<dbReference type="Pfam" id="PF04963">
    <property type="entry name" value="Sigma54_CBD"/>
    <property type="match status" value="1"/>
</dbReference>
<evidence type="ECO:0000313" key="11">
    <source>
        <dbReference type="EMBL" id="KRP32239.1"/>
    </source>
</evidence>
<organism evidence="11 12">
    <name type="scientific">Verrucomicrobia subdivision 6 bacterium BACL9 MAG-120820-bin42</name>
    <dbReference type="NCBI Taxonomy" id="1655634"/>
    <lineage>
        <taxon>Bacteria</taxon>
        <taxon>Pseudomonadati</taxon>
        <taxon>Verrucomicrobiota</taxon>
        <taxon>Verrucomicrobiia</taxon>
        <taxon>Verrucomicrobiales</taxon>
        <taxon>Verrucomicrobia subdivision 6</taxon>
    </lineage>
</organism>
<evidence type="ECO:0008006" key="13">
    <source>
        <dbReference type="Google" id="ProtNLM"/>
    </source>
</evidence>
<evidence type="ECO:0000256" key="7">
    <source>
        <dbReference type="ARBA" id="ARBA00023125"/>
    </source>
</evidence>
<evidence type="ECO:0000256" key="4">
    <source>
        <dbReference type="ARBA" id="ARBA00022695"/>
    </source>
</evidence>
<dbReference type="EMBL" id="LIDM01000147">
    <property type="protein sequence ID" value="KRP32239.1"/>
    <property type="molecule type" value="Genomic_DNA"/>
</dbReference>
<keyword evidence="6" id="KW-0731">Sigma factor</keyword>
<evidence type="ECO:0000256" key="2">
    <source>
        <dbReference type="ARBA" id="ARBA00022478"/>
    </source>
</evidence>
<comment type="caution">
    <text evidence="11">The sequence shown here is derived from an EMBL/GenBank/DDBJ whole genome shotgun (WGS) entry which is preliminary data.</text>
</comment>
<keyword evidence="4" id="KW-0548">Nucleotidyltransferase</keyword>
<dbReference type="GO" id="GO:0000428">
    <property type="term" value="C:DNA-directed RNA polymerase complex"/>
    <property type="evidence" value="ECO:0007669"/>
    <property type="project" value="UniProtKB-KW"/>
</dbReference>
<dbReference type="Gene3D" id="1.10.10.60">
    <property type="entry name" value="Homeodomain-like"/>
    <property type="match status" value="1"/>
</dbReference>
<evidence type="ECO:0000256" key="3">
    <source>
        <dbReference type="ARBA" id="ARBA00022679"/>
    </source>
</evidence>
<dbReference type="Gene3D" id="1.10.10.1330">
    <property type="entry name" value="RNA polymerase sigma-54 factor, core-binding domain"/>
    <property type="match status" value="1"/>
</dbReference>
<feature type="domain" description="RNA polymerase sigma factor 54 DNA-binding" evidence="9">
    <location>
        <begin position="208"/>
        <end position="368"/>
    </location>
</feature>
<dbReference type="GO" id="GO:0016779">
    <property type="term" value="F:nucleotidyltransferase activity"/>
    <property type="evidence" value="ECO:0007669"/>
    <property type="project" value="UniProtKB-KW"/>
</dbReference>
<dbReference type="PANTHER" id="PTHR32248">
    <property type="entry name" value="RNA POLYMERASE SIGMA-54 FACTOR"/>
    <property type="match status" value="1"/>
</dbReference>
<dbReference type="PANTHER" id="PTHR32248:SF4">
    <property type="entry name" value="RNA POLYMERASE SIGMA-54 FACTOR"/>
    <property type="match status" value="1"/>
</dbReference>
<dbReference type="GO" id="GO:0001216">
    <property type="term" value="F:DNA-binding transcription activator activity"/>
    <property type="evidence" value="ECO:0007669"/>
    <property type="project" value="InterPro"/>
</dbReference>
<name>A0A0R2X8M3_9BACT</name>